<dbReference type="AlphaFoldDB" id="B6WWW9"/>
<evidence type="ECO:0000256" key="3">
    <source>
        <dbReference type="ARBA" id="ARBA00022448"/>
    </source>
</evidence>
<dbReference type="Pfam" id="PF01925">
    <property type="entry name" value="TauE"/>
    <property type="match status" value="1"/>
</dbReference>
<protein>
    <recommendedName>
        <fullName evidence="8">Probable membrane transporter protein</fullName>
    </recommendedName>
</protein>
<dbReference type="GO" id="GO:0005886">
    <property type="term" value="C:plasma membrane"/>
    <property type="evidence" value="ECO:0007669"/>
    <property type="project" value="UniProtKB-SubCell"/>
</dbReference>
<evidence type="ECO:0000313" key="9">
    <source>
        <dbReference type="EMBL" id="EEB32582.1"/>
    </source>
</evidence>
<reference evidence="9 10" key="1">
    <citation type="submission" date="2008-10" db="EMBL/GenBank/DDBJ databases">
        <title>Draft genome sequence of Desulvovibrio piger (ATCC 29098).</title>
        <authorList>
            <person name="Sudarsanam P."/>
            <person name="Ley R."/>
            <person name="Guruge J."/>
            <person name="Turnbaugh P.J."/>
            <person name="Mahowald M."/>
            <person name="Liep D."/>
            <person name="Gordon J."/>
        </authorList>
    </citation>
    <scope>NUCLEOTIDE SEQUENCE [LARGE SCALE GENOMIC DNA]</scope>
    <source>
        <strain evidence="9 10">ATCC 29098</strain>
    </source>
</reference>
<organism evidence="9 10">
    <name type="scientific">Desulfovibrio piger ATCC 29098</name>
    <dbReference type="NCBI Taxonomy" id="411464"/>
    <lineage>
        <taxon>Bacteria</taxon>
        <taxon>Pseudomonadati</taxon>
        <taxon>Thermodesulfobacteriota</taxon>
        <taxon>Desulfovibrionia</taxon>
        <taxon>Desulfovibrionales</taxon>
        <taxon>Desulfovibrionaceae</taxon>
        <taxon>Desulfovibrio</taxon>
    </lineage>
</organism>
<gene>
    <name evidence="9" type="ORF">DESPIG_02590</name>
</gene>
<feature type="transmembrane region" description="Helical" evidence="8">
    <location>
        <begin position="48"/>
        <end position="71"/>
    </location>
</feature>
<dbReference type="PANTHER" id="PTHR30269">
    <property type="entry name" value="TRANSMEMBRANE PROTEIN YFCA"/>
    <property type="match status" value="1"/>
</dbReference>
<feature type="transmembrane region" description="Helical" evidence="8">
    <location>
        <begin position="21"/>
        <end position="42"/>
    </location>
</feature>
<comment type="subcellular location">
    <subcellularLocation>
        <location evidence="1 8">Cell membrane</location>
        <topology evidence="1 8">Multi-pass membrane protein</topology>
    </subcellularLocation>
</comment>
<feature type="transmembrane region" description="Helical" evidence="8">
    <location>
        <begin position="113"/>
        <end position="131"/>
    </location>
</feature>
<dbReference type="eggNOG" id="COG0730">
    <property type="taxonomic scope" value="Bacteria"/>
</dbReference>
<evidence type="ECO:0000256" key="2">
    <source>
        <dbReference type="ARBA" id="ARBA00009142"/>
    </source>
</evidence>
<evidence type="ECO:0000256" key="8">
    <source>
        <dbReference type="RuleBase" id="RU363041"/>
    </source>
</evidence>
<name>B6WWW9_9BACT</name>
<evidence type="ECO:0000256" key="4">
    <source>
        <dbReference type="ARBA" id="ARBA00022475"/>
    </source>
</evidence>
<evidence type="ECO:0000256" key="5">
    <source>
        <dbReference type="ARBA" id="ARBA00022692"/>
    </source>
</evidence>
<dbReference type="STRING" id="901.DESPIGER_2458"/>
<keyword evidence="5 8" id="KW-0812">Transmembrane</keyword>
<accession>B6WWW9</accession>
<evidence type="ECO:0000256" key="7">
    <source>
        <dbReference type="ARBA" id="ARBA00023136"/>
    </source>
</evidence>
<dbReference type="EMBL" id="ABXU01000075">
    <property type="protein sequence ID" value="EEB32582.1"/>
    <property type="molecule type" value="Genomic_DNA"/>
</dbReference>
<sequence length="262" mass="27884">MTAAGARLHAGAKKEDAMPDALDIFVFVCWFAGGFVSGVSGIGGTMFAFPFLALAIPMHALIPLSCLVCFFKDACMIAMHVRFCRFDAMPWLLLGAVPGSFAGVYLLQICSGAVLQGIVGILLLFFVYWQLYVHGGRGGGARLQPVGVACGFGAGLLGTGIALDGPPMAAFGLAVGWEPRVFLGTVSVFFMLRGIITLVLQWWHGFFTPEVLGMAMYGTPGVMLGSLAAFPVVKRINVLLFRRVLLGIIAICGVVCLVRSIW</sequence>
<comment type="similarity">
    <text evidence="2 8">Belongs to the 4-toluene sulfonate uptake permease (TSUP) (TC 2.A.102) family.</text>
</comment>
<feature type="transmembrane region" description="Helical" evidence="8">
    <location>
        <begin position="182"/>
        <end position="203"/>
    </location>
</feature>
<comment type="caution">
    <text evidence="9">The sequence shown here is derived from an EMBL/GenBank/DDBJ whole genome shotgun (WGS) entry which is preliminary data.</text>
</comment>
<evidence type="ECO:0000256" key="1">
    <source>
        <dbReference type="ARBA" id="ARBA00004651"/>
    </source>
</evidence>
<dbReference type="InterPro" id="IPR052017">
    <property type="entry name" value="TSUP"/>
</dbReference>
<keyword evidence="4 8" id="KW-1003">Cell membrane</keyword>
<proteinExistence type="inferred from homology"/>
<evidence type="ECO:0000256" key="6">
    <source>
        <dbReference type="ARBA" id="ARBA00022989"/>
    </source>
</evidence>
<dbReference type="InterPro" id="IPR002781">
    <property type="entry name" value="TM_pro_TauE-like"/>
</dbReference>
<feature type="transmembrane region" description="Helical" evidence="8">
    <location>
        <begin position="91"/>
        <end position="107"/>
    </location>
</feature>
<feature type="transmembrane region" description="Helical" evidence="8">
    <location>
        <begin position="239"/>
        <end position="258"/>
    </location>
</feature>
<feature type="transmembrane region" description="Helical" evidence="8">
    <location>
        <begin position="215"/>
        <end position="233"/>
    </location>
</feature>
<keyword evidence="6 8" id="KW-1133">Transmembrane helix</keyword>
<keyword evidence="7 8" id="KW-0472">Membrane</keyword>
<dbReference type="HOGENOM" id="CLU_054750_5_5_7"/>
<keyword evidence="3" id="KW-0813">Transport</keyword>
<evidence type="ECO:0000313" key="10">
    <source>
        <dbReference type="Proteomes" id="UP000003676"/>
    </source>
</evidence>
<reference evidence="9 10" key="2">
    <citation type="submission" date="2008-10" db="EMBL/GenBank/DDBJ databases">
        <authorList>
            <person name="Fulton L."/>
            <person name="Clifton S."/>
            <person name="Fulton B."/>
            <person name="Xu J."/>
            <person name="Minx P."/>
            <person name="Pepin K.H."/>
            <person name="Johnson M."/>
            <person name="Bhonagiri V."/>
            <person name="Nash W.E."/>
            <person name="Mardis E.R."/>
            <person name="Wilson R.K."/>
        </authorList>
    </citation>
    <scope>NUCLEOTIDE SEQUENCE [LARGE SCALE GENOMIC DNA]</scope>
    <source>
        <strain evidence="9 10">ATCC 29098</strain>
    </source>
</reference>
<dbReference type="PANTHER" id="PTHR30269:SF37">
    <property type="entry name" value="MEMBRANE TRANSPORTER PROTEIN"/>
    <property type="match status" value="1"/>
</dbReference>
<dbReference type="Proteomes" id="UP000003676">
    <property type="component" value="Unassembled WGS sequence"/>
</dbReference>